<evidence type="ECO:0000313" key="1">
    <source>
        <dbReference type="EMBL" id="KAL3307695.1"/>
    </source>
</evidence>
<accession>A0ABD2PJR3</accession>
<dbReference type="SUPFAM" id="SSF56672">
    <property type="entry name" value="DNA/RNA polymerases"/>
    <property type="match status" value="1"/>
</dbReference>
<reference evidence="1 2" key="1">
    <citation type="submission" date="2024-11" db="EMBL/GenBank/DDBJ databases">
        <title>Adaptive evolution of stress response genes in parasites aligns with host niche diversity.</title>
        <authorList>
            <person name="Hahn C."/>
            <person name="Resl P."/>
        </authorList>
    </citation>
    <scope>NUCLEOTIDE SEQUENCE [LARGE SCALE GENOMIC DNA]</scope>
    <source>
        <strain evidence="1">EGGRZ-B1_66</strain>
        <tissue evidence="1">Body</tissue>
    </source>
</reference>
<organism evidence="1 2">
    <name type="scientific">Cichlidogyrus casuarinus</name>
    <dbReference type="NCBI Taxonomy" id="1844966"/>
    <lineage>
        <taxon>Eukaryota</taxon>
        <taxon>Metazoa</taxon>
        <taxon>Spiralia</taxon>
        <taxon>Lophotrochozoa</taxon>
        <taxon>Platyhelminthes</taxon>
        <taxon>Monogenea</taxon>
        <taxon>Monopisthocotylea</taxon>
        <taxon>Dactylogyridea</taxon>
        <taxon>Ancyrocephalidae</taxon>
        <taxon>Cichlidogyrus</taxon>
    </lineage>
</organism>
<evidence type="ECO:0000313" key="2">
    <source>
        <dbReference type="Proteomes" id="UP001626550"/>
    </source>
</evidence>
<comment type="caution">
    <text evidence="1">The sequence shown here is derived from an EMBL/GenBank/DDBJ whole genome shotgun (WGS) entry which is preliminary data.</text>
</comment>
<feature type="non-terminal residue" evidence="1">
    <location>
        <position position="232"/>
    </location>
</feature>
<name>A0ABD2PJR3_9PLAT</name>
<keyword evidence="2" id="KW-1185">Reference proteome</keyword>
<dbReference type="EMBL" id="JBJKFK010006708">
    <property type="protein sequence ID" value="KAL3307695.1"/>
    <property type="molecule type" value="Genomic_DNA"/>
</dbReference>
<dbReference type="InterPro" id="IPR043502">
    <property type="entry name" value="DNA/RNA_pol_sf"/>
</dbReference>
<dbReference type="AlphaFoldDB" id="A0ABD2PJR3"/>
<sequence>MSFTQAWDQVKKWAVRDEEIRMEREVNDMIRQNGEKLTPRQRLIRVQSMFPNDTKLQKAVFYAGSRLSIQDLVIKEYLTSGVEQLEDLLSRMNTREKSPHAPGDRRQRCHPRVTGWSVRADEPVRLRGFNGPAITCSQKIKLNISVGKNTLPFEFVLIEGASVNIIGIDFLSCEHTIESVGRPVYAKARKLRKEREVAAKLEKEKLIAAGKVRPANSEWCSPMLTVPKPDGT</sequence>
<dbReference type="Proteomes" id="UP001626550">
    <property type="component" value="Unassembled WGS sequence"/>
</dbReference>
<gene>
    <name evidence="1" type="ORF">Ciccas_013786</name>
</gene>
<protein>
    <submittedName>
        <fullName evidence="1">Uncharacterized protein</fullName>
    </submittedName>
</protein>
<dbReference type="Gene3D" id="3.10.10.10">
    <property type="entry name" value="HIV Type 1 Reverse Transcriptase, subunit A, domain 1"/>
    <property type="match status" value="1"/>
</dbReference>
<proteinExistence type="predicted"/>